<feature type="transmembrane region" description="Helical" evidence="1">
    <location>
        <begin position="304"/>
        <end position="324"/>
    </location>
</feature>
<sequence>MSNHDLRDDTECQNCGHTVEHSYCGYCGQKNTETRQSFAHLAAHFAEDLTHYDSGFWRTIKYLLFRPAKLTQEYLMGRRQAYVPPVKLYIFISFVTFFLMSVLPNVGLTNTSVSTVHDAKEEKVVEAVPHQGHITRQFSFGEVSFSSVKDLQKYQDSLPQDKKYSKLQYWLMKKTITKFEESDTETLTPKFMEALGHNFPKMLFIYMPIFAFWLWLFHSKKRWYFFDAAIFTLHYFSLMLLLTTIVMLIDLVFYALHLDKVSGTVSGFLTFALLLYTFVYFYVAHKKMYHESMGMSVLKSTALFFINFILMGIVLIVFAMYTFFNLH</sequence>
<dbReference type="Pfam" id="PF12412">
    <property type="entry name" value="DUF3667"/>
    <property type="match status" value="1"/>
</dbReference>
<comment type="caution">
    <text evidence="2">The sequence shown here is derived from an EMBL/GenBank/DDBJ whole genome shotgun (WGS) entry which is preliminary data.</text>
</comment>
<dbReference type="RefSeq" id="WP_026989723.1">
    <property type="nucleotide sequence ID" value="NZ_AUGP01000001.1"/>
</dbReference>
<dbReference type="AlphaFoldDB" id="A0A0A2MUN7"/>
<feature type="transmembrane region" description="Helical" evidence="1">
    <location>
        <begin position="88"/>
        <end position="108"/>
    </location>
</feature>
<keyword evidence="1" id="KW-0812">Transmembrane</keyword>
<dbReference type="InterPro" id="IPR022134">
    <property type="entry name" value="DUF3667"/>
</dbReference>
<dbReference type="eggNOG" id="COG1566">
    <property type="taxonomic scope" value="Bacteria"/>
</dbReference>
<feature type="transmembrane region" description="Helical" evidence="1">
    <location>
        <begin position="261"/>
        <end position="283"/>
    </location>
</feature>
<evidence type="ECO:0000256" key="1">
    <source>
        <dbReference type="SAM" id="Phobius"/>
    </source>
</evidence>
<dbReference type="Proteomes" id="UP000030111">
    <property type="component" value="Unassembled WGS sequence"/>
</dbReference>
<keyword evidence="1" id="KW-1133">Transmembrane helix</keyword>
<evidence type="ECO:0000313" key="2">
    <source>
        <dbReference type="EMBL" id="KGO91940.1"/>
    </source>
</evidence>
<evidence type="ECO:0008006" key="4">
    <source>
        <dbReference type="Google" id="ProtNLM"/>
    </source>
</evidence>
<feature type="transmembrane region" description="Helical" evidence="1">
    <location>
        <begin position="229"/>
        <end position="255"/>
    </location>
</feature>
<organism evidence="2 3">
    <name type="scientific">Flavobacterium subsaxonicum WB 4.1-42 = DSM 21790</name>
    <dbReference type="NCBI Taxonomy" id="1121898"/>
    <lineage>
        <taxon>Bacteria</taxon>
        <taxon>Pseudomonadati</taxon>
        <taxon>Bacteroidota</taxon>
        <taxon>Flavobacteriia</taxon>
        <taxon>Flavobacteriales</taxon>
        <taxon>Flavobacteriaceae</taxon>
        <taxon>Flavobacterium</taxon>
    </lineage>
</organism>
<gene>
    <name evidence="2" type="ORF">Q766_14955</name>
</gene>
<proteinExistence type="predicted"/>
<keyword evidence="3" id="KW-1185">Reference proteome</keyword>
<feature type="transmembrane region" description="Helical" evidence="1">
    <location>
        <begin position="199"/>
        <end position="217"/>
    </location>
</feature>
<protein>
    <recommendedName>
        <fullName evidence="4">DUF3667 domain-containing protein</fullName>
    </recommendedName>
</protein>
<accession>A0A0A2MUN7</accession>
<dbReference type="STRING" id="1121898.GCA_000422725_03623"/>
<evidence type="ECO:0000313" key="3">
    <source>
        <dbReference type="Proteomes" id="UP000030111"/>
    </source>
</evidence>
<keyword evidence="1" id="KW-0472">Membrane</keyword>
<name>A0A0A2MUN7_9FLAO</name>
<dbReference type="EMBL" id="JRLY01000013">
    <property type="protein sequence ID" value="KGO91940.1"/>
    <property type="molecule type" value="Genomic_DNA"/>
</dbReference>
<dbReference type="OrthoDB" id="675873at2"/>
<reference evidence="2 3" key="1">
    <citation type="submission" date="2013-09" db="EMBL/GenBank/DDBJ databases">
        <authorList>
            <person name="Zeng Z."/>
            <person name="Chen C."/>
        </authorList>
    </citation>
    <scope>NUCLEOTIDE SEQUENCE [LARGE SCALE GENOMIC DNA]</scope>
    <source>
        <strain evidence="2 3">WB 4.1-42</strain>
    </source>
</reference>